<proteinExistence type="predicted"/>
<gene>
    <name evidence="2" type="ORF">HNP48_006368</name>
</gene>
<keyword evidence="1" id="KW-1133">Transmembrane helix</keyword>
<keyword evidence="1" id="KW-0472">Membrane</keyword>
<evidence type="ECO:0000256" key="1">
    <source>
        <dbReference type="SAM" id="Phobius"/>
    </source>
</evidence>
<dbReference type="Proteomes" id="UP000575083">
    <property type="component" value="Unassembled WGS sequence"/>
</dbReference>
<dbReference type="EMBL" id="JACHLK010000021">
    <property type="protein sequence ID" value="MBB6563644.1"/>
    <property type="molecule type" value="Genomic_DNA"/>
</dbReference>
<organism evidence="2 3">
    <name type="scientific">Acidovorax soli</name>
    <dbReference type="NCBI Taxonomy" id="592050"/>
    <lineage>
        <taxon>Bacteria</taxon>
        <taxon>Pseudomonadati</taxon>
        <taxon>Pseudomonadota</taxon>
        <taxon>Betaproteobacteria</taxon>
        <taxon>Burkholderiales</taxon>
        <taxon>Comamonadaceae</taxon>
        <taxon>Acidovorax</taxon>
    </lineage>
</organism>
<dbReference type="RefSeq" id="WP_184864885.1">
    <property type="nucleotide sequence ID" value="NZ_JACHLK010000021.1"/>
</dbReference>
<dbReference type="AlphaFoldDB" id="A0A7X0PL72"/>
<feature type="transmembrane region" description="Helical" evidence="1">
    <location>
        <begin position="6"/>
        <end position="24"/>
    </location>
</feature>
<reference evidence="2 3" key="1">
    <citation type="submission" date="2020-08" db="EMBL/GenBank/DDBJ databases">
        <title>Functional genomics of gut bacteria from endangered species of beetles.</title>
        <authorList>
            <person name="Carlos-Shanley C."/>
        </authorList>
    </citation>
    <scope>NUCLEOTIDE SEQUENCE [LARGE SCALE GENOMIC DNA]</scope>
    <source>
        <strain evidence="2 3">S00198</strain>
    </source>
</reference>
<feature type="transmembrane region" description="Helical" evidence="1">
    <location>
        <begin position="47"/>
        <end position="67"/>
    </location>
</feature>
<sequence>MPSAVPTLALVLTAWCVLLAFWLWRHPQEWAALGANRRQRCKALPRARPLVVWIGLPCLCLALAALASHRAGLAEAWEQALCGPPCPALPAEALRVQAIRSYLHILLDLRTPASDGWGYDQLLLLPAQLDAQDLVQGLHDMTLLGTLTTGAQALATHAAIEALPADALASHPTVVGLSRAHYTALVVPLASMQPLSPQGLNGVAGATPGSLAHPRIGRWERLRGYGRHFFTLTEYRDLDLSCCDGRPTSTSGRQRRQYGLDYIAAARSQLIAVSDQGQVLRWHDDLGETSGVSYRLLPHGGQGLPRGGED</sequence>
<keyword evidence="3" id="KW-1185">Reference proteome</keyword>
<protein>
    <submittedName>
        <fullName evidence="2">Uncharacterized protein</fullName>
    </submittedName>
</protein>
<name>A0A7X0PL72_9BURK</name>
<comment type="caution">
    <text evidence="2">The sequence shown here is derived from an EMBL/GenBank/DDBJ whole genome shotgun (WGS) entry which is preliminary data.</text>
</comment>
<evidence type="ECO:0000313" key="2">
    <source>
        <dbReference type="EMBL" id="MBB6563644.1"/>
    </source>
</evidence>
<evidence type="ECO:0000313" key="3">
    <source>
        <dbReference type="Proteomes" id="UP000575083"/>
    </source>
</evidence>
<accession>A0A7X0PL72</accession>
<keyword evidence="1" id="KW-0812">Transmembrane</keyword>